<dbReference type="EMBL" id="CP050063">
    <property type="protein sequence ID" value="QIP16130.1"/>
    <property type="molecule type" value="Genomic_DNA"/>
</dbReference>
<keyword evidence="16" id="KW-1185">Reference proteome</keyword>
<keyword evidence="4 10" id="KW-0812">Transmembrane</keyword>
<dbReference type="InterPro" id="IPR008969">
    <property type="entry name" value="CarboxyPept-like_regulatory"/>
</dbReference>
<dbReference type="Gene3D" id="2.170.130.10">
    <property type="entry name" value="TonB-dependent receptor, plug domain"/>
    <property type="match status" value="1"/>
</dbReference>
<keyword evidence="3 10" id="KW-1134">Transmembrane beta strand</keyword>
<evidence type="ECO:0000259" key="13">
    <source>
        <dbReference type="Pfam" id="PF00593"/>
    </source>
</evidence>
<keyword evidence="2 10" id="KW-0813">Transport</keyword>
<keyword evidence="6 11" id="KW-0798">TonB box</keyword>
<feature type="signal peptide" evidence="12">
    <location>
        <begin position="1"/>
        <end position="19"/>
    </location>
</feature>
<dbReference type="PANTHER" id="PTHR30069">
    <property type="entry name" value="TONB-DEPENDENT OUTER MEMBRANE RECEPTOR"/>
    <property type="match status" value="1"/>
</dbReference>
<keyword evidence="7 10" id="KW-0472">Membrane</keyword>
<evidence type="ECO:0000259" key="14">
    <source>
        <dbReference type="Pfam" id="PF07715"/>
    </source>
</evidence>
<evidence type="ECO:0000256" key="1">
    <source>
        <dbReference type="ARBA" id="ARBA00004571"/>
    </source>
</evidence>
<accession>A0A6G9AUQ3</accession>
<dbReference type="SUPFAM" id="SSF49464">
    <property type="entry name" value="Carboxypeptidase regulatory domain-like"/>
    <property type="match status" value="1"/>
</dbReference>
<protein>
    <submittedName>
        <fullName evidence="15">TonB-dependent receptor</fullName>
    </submittedName>
</protein>
<keyword evidence="9 10" id="KW-0998">Cell outer membrane</keyword>
<dbReference type="InterPro" id="IPR000531">
    <property type="entry name" value="Beta-barrel_TonB"/>
</dbReference>
<dbReference type="InterPro" id="IPR037066">
    <property type="entry name" value="Plug_dom_sf"/>
</dbReference>
<evidence type="ECO:0000256" key="11">
    <source>
        <dbReference type="RuleBase" id="RU003357"/>
    </source>
</evidence>
<dbReference type="AlphaFoldDB" id="A0A6G9AUQ3"/>
<dbReference type="Pfam" id="PF00593">
    <property type="entry name" value="TonB_dep_Rec_b-barrel"/>
    <property type="match status" value="1"/>
</dbReference>
<dbReference type="Proteomes" id="UP000501802">
    <property type="component" value="Chromosome"/>
</dbReference>
<proteinExistence type="inferred from homology"/>
<dbReference type="InterPro" id="IPR039426">
    <property type="entry name" value="TonB-dep_rcpt-like"/>
</dbReference>
<dbReference type="PROSITE" id="PS52016">
    <property type="entry name" value="TONB_DEPENDENT_REC_3"/>
    <property type="match status" value="1"/>
</dbReference>
<dbReference type="RefSeq" id="WP_167215729.1">
    <property type="nucleotide sequence ID" value="NZ_CP050063.1"/>
</dbReference>
<evidence type="ECO:0000313" key="15">
    <source>
        <dbReference type="EMBL" id="QIP16130.1"/>
    </source>
</evidence>
<evidence type="ECO:0000256" key="6">
    <source>
        <dbReference type="ARBA" id="ARBA00023077"/>
    </source>
</evidence>
<reference evidence="15 16" key="1">
    <citation type="submission" date="2020-03" db="EMBL/GenBank/DDBJ databases">
        <authorList>
            <person name="Kim M.K."/>
        </authorList>
    </citation>
    <scope>NUCLEOTIDE SEQUENCE [LARGE SCALE GENOMIC DNA]</scope>
    <source>
        <strain evidence="15 16">BT328</strain>
    </source>
</reference>
<evidence type="ECO:0000313" key="16">
    <source>
        <dbReference type="Proteomes" id="UP000501802"/>
    </source>
</evidence>
<evidence type="ECO:0000256" key="3">
    <source>
        <dbReference type="ARBA" id="ARBA00022452"/>
    </source>
</evidence>
<dbReference type="Gene3D" id="2.40.170.20">
    <property type="entry name" value="TonB-dependent receptor, beta-barrel domain"/>
    <property type="match status" value="1"/>
</dbReference>
<dbReference type="PANTHER" id="PTHR30069:SF29">
    <property type="entry name" value="HEMOGLOBIN AND HEMOGLOBIN-HAPTOGLOBIN-BINDING PROTEIN 1-RELATED"/>
    <property type="match status" value="1"/>
</dbReference>
<dbReference type="Gene3D" id="2.60.40.1120">
    <property type="entry name" value="Carboxypeptidase-like, regulatory domain"/>
    <property type="match status" value="1"/>
</dbReference>
<evidence type="ECO:0000256" key="4">
    <source>
        <dbReference type="ARBA" id="ARBA00022692"/>
    </source>
</evidence>
<dbReference type="GO" id="GO:0015344">
    <property type="term" value="F:siderophore uptake transmembrane transporter activity"/>
    <property type="evidence" value="ECO:0007669"/>
    <property type="project" value="TreeGrafter"/>
</dbReference>
<evidence type="ECO:0000256" key="10">
    <source>
        <dbReference type="PROSITE-ProRule" id="PRU01360"/>
    </source>
</evidence>
<evidence type="ECO:0000256" key="9">
    <source>
        <dbReference type="ARBA" id="ARBA00023237"/>
    </source>
</evidence>
<dbReference type="SUPFAM" id="SSF56935">
    <property type="entry name" value="Porins"/>
    <property type="match status" value="1"/>
</dbReference>
<feature type="chain" id="PRO_5026217796" evidence="12">
    <location>
        <begin position="20"/>
        <end position="733"/>
    </location>
</feature>
<dbReference type="Pfam" id="PF13715">
    <property type="entry name" value="CarbopepD_reg_2"/>
    <property type="match status" value="1"/>
</dbReference>
<dbReference type="KEGG" id="spib:G8759_27595"/>
<feature type="domain" description="TonB-dependent receptor-like beta-barrel" evidence="13">
    <location>
        <begin position="320"/>
        <end position="690"/>
    </location>
</feature>
<evidence type="ECO:0000256" key="2">
    <source>
        <dbReference type="ARBA" id="ARBA00022448"/>
    </source>
</evidence>
<evidence type="ECO:0000256" key="5">
    <source>
        <dbReference type="ARBA" id="ARBA00022729"/>
    </source>
</evidence>
<dbReference type="InterPro" id="IPR036942">
    <property type="entry name" value="Beta-barrel_TonB_sf"/>
</dbReference>
<evidence type="ECO:0000256" key="8">
    <source>
        <dbReference type="ARBA" id="ARBA00023170"/>
    </source>
</evidence>
<name>A0A6G9AUQ3_9BACT</name>
<organism evidence="15 16">
    <name type="scientific">Spirosoma aureum</name>
    <dbReference type="NCBI Taxonomy" id="2692134"/>
    <lineage>
        <taxon>Bacteria</taxon>
        <taxon>Pseudomonadati</taxon>
        <taxon>Bacteroidota</taxon>
        <taxon>Cytophagia</taxon>
        <taxon>Cytophagales</taxon>
        <taxon>Cytophagaceae</taxon>
        <taxon>Spirosoma</taxon>
    </lineage>
</organism>
<evidence type="ECO:0000256" key="12">
    <source>
        <dbReference type="SAM" id="SignalP"/>
    </source>
</evidence>
<feature type="domain" description="TonB-dependent receptor plug" evidence="14">
    <location>
        <begin position="121"/>
        <end position="228"/>
    </location>
</feature>
<dbReference type="GO" id="GO:0044718">
    <property type="term" value="P:siderophore transmembrane transport"/>
    <property type="evidence" value="ECO:0007669"/>
    <property type="project" value="TreeGrafter"/>
</dbReference>
<dbReference type="Pfam" id="PF07715">
    <property type="entry name" value="Plug"/>
    <property type="match status" value="1"/>
</dbReference>
<sequence>MKNVFLFLLLLAAVFRTTASQGQDTLHITVRHATTNQPIPGATVLIIGTTNGAVTDTAGNAQLRLPTAGSYKIRASAVSFLSVTQTINLPISDTIRFALETSEEALEEVTVSSTRSGRTVADEPTRVEVIDGEELDEKANMQPANIAVILRESPGIQVQQTSVMSANATFRIQGLDGRYTQLLQDGLPLYSGFSSGLSLMQVPPLNLKQVEVVKGCQSTLYGSGAIAGLVNLVTKEPTRQRDLSFLINGTSALGLDLNGYYAQRNDKIGITLYATRNLQRAFDPNHDQFSDLPQTARTTLQPKLFWYPNATMTVSAGLIWSNEQRTGGYLPTIRNESATGYTEANDSRRLATQFRLEKRFTNDAVLTVKNSYSSFNRAIVLPDYRFDGLQHSSFTELSYFKHQPKSDWIVGLNVWTDGFRDNSPQSTFADPSVYRQSIVGVFVQNTLTLSEHLSLETGLRGDVVTTRVGGTTDSDSPKAFLLPRFSLLYHATEHWSSRLGGGLGYKAPTLFTEDAERLSFRGVNLRSIQSNQTESSIGLNWDINYRTELGNETTLSINQLFFYTQLNRLTVLSPQTDGYAFRTAAGHLNTRGFETNVRLVYHDIHAFLGYSFIDTQRRYDNLTGMIPLTAKHRLYFTTLYETDKLKTGFEAFYSGQQQRTDGSITRSYWTMGYMIERKWSFGSIFINFENFLDVRQSRFEPMVRGTPTQPTFVTDIYAPTDGRIINGGIKLKL</sequence>
<comment type="subcellular location">
    <subcellularLocation>
        <location evidence="1 10">Cell outer membrane</location>
        <topology evidence="1 10">Multi-pass membrane protein</topology>
    </subcellularLocation>
</comment>
<evidence type="ECO:0000256" key="7">
    <source>
        <dbReference type="ARBA" id="ARBA00023136"/>
    </source>
</evidence>
<dbReference type="GO" id="GO:0009279">
    <property type="term" value="C:cell outer membrane"/>
    <property type="evidence" value="ECO:0007669"/>
    <property type="project" value="UniProtKB-SubCell"/>
</dbReference>
<gene>
    <name evidence="15" type="ORF">G8759_27595</name>
</gene>
<dbReference type="InterPro" id="IPR012910">
    <property type="entry name" value="Plug_dom"/>
</dbReference>
<comment type="similarity">
    <text evidence="10 11">Belongs to the TonB-dependent receptor family.</text>
</comment>
<keyword evidence="8 15" id="KW-0675">Receptor</keyword>
<keyword evidence="5 12" id="KW-0732">Signal</keyword>